<keyword evidence="4" id="KW-0456">Lyase</keyword>
<dbReference type="Proteomes" id="UP001217089">
    <property type="component" value="Unassembled WGS sequence"/>
</dbReference>
<dbReference type="Pfam" id="PF00291">
    <property type="entry name" value="PALP"/>
    <property type="match status" value="1"/>
</dbReference>
<dbReference type="InterPro" id="IPR000634">
    <property type="entry name" value="Ser/Thr_deHydtase_PyrdxlP-BS"/>
</dbReference>
<dbReference type="InterPro" id="IPR001926">
    <property type="entry name" value="TrpB-like_PALP"/>
</dbReference>
<evidence type="ECO:0000256" key="7">
    <source>
        <dbReference type="ARBA" id="ARBA00049406"/>
    </source>
</evidence>
<protein>
    <recommendedName>
        <fullName evidence="2">L-serine ammonia-lyase</fullName>
        <ecNumber evidence="2">4.3.1.17</ecNumber>
    </recommendedName>
    <alternativeName>
        <fullName evidence="5">L-serine deaminase</fullName>
    </alternativeName>
    <alternativeName>
        <fullName evidence="6">L-threonine dehydratase</fullName>
    </alternativeName>
</protein>
<comment type="catalytic activity">
    <reaction evidence="7">
        <text>L-serine = pyruvate + NH4(+)</text>
        <dbReference type="Rhea" id="RHEA:19169"/>
        <dbReference type="ChEBI" id="CHEBI:15361"/>
        <dbReference type="ChEBI" id="CHEBI:28938"/>
        <dbReference type="ChEBI" id="CHEBI:33384"/>
        <dbReference type="EC" id="4.3.1.17"/>
    </reaction>
</comment>
<dbReference type="InterPro" id="IPR036052">
    <property type="entry name" value="TrpB-like_PALP_sf"/>
</dbReference>
<reference evidence="9 10" key="1">
    <citation type="submission" date="2022-12" db="EMBL/GenBank/DDBJ databases">
        <title>Chromosome-level genome of Tegillarca granosa.</title>
        <authorList>
            <person name="Kim J."/>
        </authorList>
    </citation>
    <scope>NUCLEOTIDE SEQUENCE [LARGE SCALE GENOMIC DNA]</scope>
    <source>
        <strain evidence="9">Teg-2019</strain>
        <tissue evidence="9">Adductor muscle</tissue>
    </source>
</reference>
<accession>A0ABQ9EE16</accession>
<dbReference type="EC" id="4.3.1.17" evidence="2"/>
<evidence type="ECO:0000256" key="3">
    <source>
        <dbReference type="ARBA" id="ARBA00022898"/>
    </source>
</evidence>
<dbReference type="PANTHER" id="PTHR48078">
    <property type="entry name" value="THREONINE DEHYDRATASE, MITOCHONDRIAL-RELATED"/>
    <property type="match status" value="1"/>
</dbReference>
<evidence type="ECO:0000256" key="5">
    <source>
        <dbReference type="ARBA" id="ARBA00041766"/>
    </source>
</evidence>
<keyword evidence="10" id="KW-1185">Reference proteome</keyword>
<evidence type="ECO:0000256" key="2">
    <source>
        <dbReference type="ARBA" id="ARBA00012093"/>
    </source>
</evidence>
<gene>
    <name evidence="9" type="ORF">KUTeg_021134</name>
</gene>
<evidence type="ECO:0000256" key="1">
    <source>
        <dbReference type="ARBA" id="ARBA00001933"/>
    </source>
</evidence>
<dbReference type="PANTHER" id="PTHR48078:SF14">
    <property type="entry name" value="L-SERINE AMMONIA-LYASE"/>
    <property type="match status" value="1"/>
</dbReference>
<comment type="cofactor">
    <cofactor evidence="1">
        <name>pyridoxal 5'-phosphate</name>
        <dbReference type="ChEBI" id="CHEBI:597326"/>
    </cofactor>
</comment>
<sequence>MHEDKLVNLKDIKCAQSVISESPLGVNETPLLQKMTSFFPSVDQSIDLSLKLENMQTTGSFKLRGVANQMAHLPEDVKSGNKLAITMSAGNYGKAFAYALNKLDLSGICIMPLTAPSSRVKLIKEYGIKVEQTATADIQKTVDRYVKENGCNFLHSFDDLSLMAGYGSIALEILESGVKPDVVLVCCGGGGLVSGIAAGLKLSGLQDCRIYAVEPEGAACMYESFKKGEAVSLPTVKTIAAGLAPPYAGKITYQHCKEFVEDVLLVTDQEIIDSMNLLFHRGFVVEPSGCAAMAALVNNKVPDVANKKVVVVITGGNVTPEELAAFLK</sequence>
<dbReference type="CDD" id="cd01562">
    <property type="entry name" value="Thr-dehyd"/>
    <property type="match status" value="1"/>
</dbReference>
<evidence type="ECO:0000259" key="8">
    <source>
        <dbReference type="Pfam" id="PF00291"/>
    </source>
</evidence>
<dbReference type="InterPro" id="IPR050147">
    <property type="entry name" value="Ser/Thr_Dehydratase"/>
</dbReference>
<feature type="domain" description="Tryptophan synthase beta chain-like PALP" evidence="8">
    <location>
        <begin position="26"/>
        <end position="315"/>
    </location>
</feature>
<name>A0ABQ9EE16_TEGGR</name>
<keyword evidence="3" id="KW-0663">Pyridoxal phosphate</keyword>
<dbReference type="PROSITE" id="PS00165">
    <property type="entry name" value="DEHYDRATASE_SER_THR"/>
    <property type="match status" value="1"/>
</dbReference>
<evidence type="ECO:0000256" key="6">
    <source>
        <dbReference type="ARBA" id="ARBA00042605"/>
    </source>
</evidence>
<dbReference type="Gene3D" id="3.40.50.1100">
    <property type="match status" value="2"/>
</dbReference>
<evidence type="ECO:0000313" key="9">
    <source>
        <dbReference type="EMBL" id="KAJ8302147.1"/>
    </source>
</evidence>
<dbReference type="SUPFAM" id="SSF53686">
    <property type="entry name" value="Tryptophan synthase beta subunit-like PLP-dependent enzymes"/>
    <property type="match status" value="1"/>
</dbReference>
<evidence type="ECO:0000313" key="10">
    <source>
        <dbReference type="Proteomes" id="UP001217089"/>
    </source>
</evidence>
<comment type="caution">
    <text evidence="9">The sequence shown here is derived from an EMBL/GenBank/DDBJ whole genome shotgun (WGS) entry which is preliminary data.</text>
</comment>
<evidence type="ECO:0000256" key="4">
    <source>
        <dbReference type="ARBA" id="ARBA00023239"/>
    </source>
</evidence>
<organism evidence="9 10">
    <name type="scientific">Tegillarca granosa</name>
    <name type="common">Malaysian cockle</name>
    <name type="synonym">Anadara granosa</name>
    <dbReference type="NCBI Taxonomy" id="220873"/>
    <lineage>
        <taxon>Eukaryota</taxon>
        <taxon>Metazoa</taxon>
        <taxon>Spiralia</taxon>
        <taxon>Lophotrochozoa</taxon>
        <taxon>Mollusca</taxon>
        <taxon>Bivalvia</taxon>
        <taxon>Autobranchia</taxon>
        <taxon>Pteriomorphia</taxon>
        <taxon>Arcoida</taxon>
        <taxon>Arcoidea</taxon>
        <taxon>Arcidae</taxon>
        <taxon>Tegillarca</taxon>
    </lineage>
</organism>
<dbReference type="EMBL" id="JARBDR010000918">
    <property type="protein sequence ID" value="KAJ8302147.1"/>
    <property type="molecule type" value="Genomic_DNA"/>
</dbReference>
<proteinExistence type="predicted"/>